<organism evidence="2 3">
    <name type="scientific">Streptomyces viridosporus (strain ATCC 14672 / DSM 40746 / JCM 4963 / KCTC 9882 / NRRL B-12104 / FH 1290)</name>
    <name type="common">Streptomyces ghanaensis</name>
    <dbReference type="NCBI Taxonomy" id="566461"/>
    <lineage>
        <taxon>Bacteria</taxon>
        <taxon>Bacillati</taxon>
        <taxon>Actinomycetota</taxon>
        <taxon>Actinomycetes</taxon>
        <taxon>Kitasatosporales</taxon>
        <taxon>Streptomycetaceae</taxon>
        <taxon>Streptomyces</taxon>
    </lineage>
</organism>
<proteinExistence type="predicted"/>
<evidence type="ECO:0000313" key="3">
    <source>
        <dbReference type="Proteomes" id="UP000003824"/>
    </source>
</evidence>
<protein>
    <submittedName>
        <fullName evidence="2">Predicted protein</fullName>
    </submittedName>
</protein>
<evidence type="ECO:0000256" key="1">
    <source>
        <dbReference type="SAM" id="Phobius"/>
    </source>
</evidence>
<sequence>MPQDRDIGQCLRTSRNINKVLNGSAEPPSIHALTWSVQHFSGSFQILEMVSANPVNGSTAACPAPAVRGAAGVPAGGRTEIMANVSEAEAAAPEPVVWTLSLGRRGLEVKAGRHLHVSLSRTLLFWLVSVAGTASTSPYWTTLIS</sequence>
<evidence type="ECO:0000313" key="2">
    <source>
        <dbReference type="EMBL" id="EFE64913.2"/>
    </source>
</evidence>
<keyword evidence="1" id="KW-0812">Transmembrane</keyword>
<dbReference type="Proteomes" id="UP000003824">
    <property type="component" value="Unassembled WGS sequence"/>
</dbReference>
<keyword evidence="1" id="KW-0472">Membrane</keyword>
<keyword evidence="1" id="KW-1133">Transmembrane helix</keyword>
<reference evidence="3" key="1">
    <citation type="submission" date="2008-12" db="EMBL/GenBank/DDBJ databases">
        <title>Annotation of Streptomyces ghanaensis ATCC 14672.</title>
        <authorList>
            <consortium name="The Broad Institute Genome Sequencing Platform"/>
            <consortium name="Broad Institute Microbial Sequencing Center"/>
            <person name="Fischbach M."/>
            <person name="Ward D."/>
            <person name="Young S."/>
            <person name="Kodira C.D."/>
            <person name="Zeng Q."/>
            <person name="Koehrsen M."/>
            <person name="Godfrey P."/>
            <person name="Alvarado L."/>
            <person name="Berlin A.M."/>
            <person name="Borenstein D."/>
            <person name="Chen Z."/>
            <person name="Engels R."/>
            <person name="Freedman E."/>
            <person name="Gellesch M."/>
            <person name="Goldberg J."/>
            <person name="Griggs A."/>
            <person name="Gujja S."/>
            <person name="Heiman D.I."/>
            <person name="Hepburn T.A."/>
            <person name="Howarth C."/>
            <person name="Jen D."/>
            <person name="Larson L."/>
            <person name="Lewis B."/>
            <person name="Mehta T."/>
            <person name="Park D."/>
            <person name="Pearson M."/>
            <person name="Roberts A."/>
            <person name="Saif S."/>
            <person name="Shea T.D."/>
            <person name="Shenoy N."/>
            <person name="Sisk P."/>
            <person name="Stolte C."/>
            <person name="Sykes S.N."/>
            <person name="Walk T."/>
            <person name="White J."/>
            <person name="Yandava C."/>
            <person name="Straight P."/>
            <person name="Clardy J."/>
            <person name="Hung D."/>
            <person name="Kolter R."/>
            <person name="Mekalanos J."/>
            <person name="Walker S."/>
            <person name="Walsh C.T."/>
            <person name="Wieland B.L.C."/>
            <person name="Ilzarbe M."/>
            <person name="Galagan J."/>
            <person name="Nusbaum C."/>
            <person name="Birren B."/>
        </authorList>
    </citation>
    <scope>NUCLEOTIDE SEQUENCE [LARGE SCALE GENOMIC DNA]</scope>
    <source>
        <strain evidence="3">ATCC 14672 / DSM 40746 / JCM 4963 / KCTC 9882 / NRRL B-12104 / FH 1290</strain>
    </source>
</reference>
<dbReference type="EMBL" id="DS999641">
    <property type="protein sequence ID" value="EFE64913.2"/>
    <property type="molecule type" value="Genomic_DNA"/>
</dbReference>
<accession>D5ZU79</accession>
<feature type="transmembrane region" description="Helical" evidence="1">
    <location>
        <begin position="123"/>
        <end position="141"/>
    </location>
</feature>
<dbReference type="AlphaFoldDB" id="D5ZU79"/>
<gene>
    <name evidence="2" type="ORF">SSFG_00167</name>
</gene>
<name>D5ZU79_STRV1</name>